<dbReference type="RefSeq" id="WP_171203243.1">
    <property type="nucleotide sequence ID" value="NZ_BAAANP010000001.1"/>
</dbReference>
<name>A0A849BR02_9ACTN</name>
<feature type="compositionally biased region" description="Basic and acidic residues" evidence="1">
    <location>
        <begin position="29"/>
        <end position="39"/>
    </location>
</feature>
<keyword evidence="3" id="KW-1185">Reference proteome</keyword>
<reference evidence="2 3" key="1">
    <citation type="submission" date="2020-05" db="EMBL/GenBank/DDBJ databases">
        <title>MicrobeNet Type strains.</title>
        <authorList>
            <person name="Nicholson A.C."/>
        </authorList>
    </citation>
    <scope>NUCLEOTIDE SEQUENCE [LARGE SCALE GENOMIC DNA]</scope>
    <source>
        <strain evidence="2 3">JCM 14547</strain>
    </source>
</reference>
<dbReference type="EMBL" id="JABEMA010000138">
    <property type="protein sequence ID" value="NNH23427.1"/>
    <property type="molecule type" value="Genomic_DNA"/>
</dbReference>
<proteinExistence type="predicted"/>
<feature type="region of interest" description="Disordered" evidence="1">
    <location>
        <begin position="13"/>
        <end position="57"/>
    </location>
</feature>
<sequence length="57" mass="5854">MGHLARSATLLQVAEPSPEHPAAATSDQGADHSGVRRAAEGFLHGSGPVDGRDVLRP</sequence>
<evidence type="ECO:0000313" key="3">
    <source>
        <dbReference type="Proteomes" id="UP000555552"/>
    </source>
</evidence>
<evidence type="ECO:0000313" key="2">
    <source>
        <dbReference type="EMBL" id="NNH23427.1"/>
    </source>
</evidence>
<organism evidence="2 3">
    <name type="scientific">Pseudokineococcus marinus</name>
    <dbReference type="NCBI Taxonomy" id="351215"/>
    <lineage>
        <taxon>Bacteria</taxon>
        <taxon>Bacillati</taxon>
        <taxon>Actinomycetota</taxon>
        <taxon>Actinomycetes</taxon>
        <taxon>Kineosporiales</taxon>
        <taxon>Kineosporiaceae</taxon>
        <taxon>Pseudokineococcus</taxon>
    </lineage>
</organism>
<accession>A0A849BR02</accession>
<comment type="caution">
    <text evidence="2">The sequence shown here is derived from an EMBL/GenBank/DDBJ whole genome shotgun (WGS) entry which is preliminary data.</text>
</comment>
<gene>
    <name evidence="2" type="ORF">HLB09_10050</name>
</gene>
<evidence type="ECO:0000256" key="1">
    <source>
        <dbReference type="SAM" id="MobiDB-lite"/>
    </source>
</evidence>
<dbReference type="AlphaFoldDB" id="A0A849BR02"/>
<dbReference type="Proteomes" id="UP000555552">
    <property type="component" value="Unassembled WGS sequence"/>
</dbReference>
<protein>
    <submittedName>
        <fullName evidence="2">Uncharacterized protein</fullName>
    </submittedName>
</protein>